<evidence type="ECO:0000313" key="2">
    <source>
        <dbReference type="Proteomes" id="UP001152523"/>
    </source>
</evidence>
<keyword evidence="2" id="KW-1185">Reference proteome</keyword>
<reference evidence="1" key="1">
    <citation type="submission" date="2022-07" db="EMBL/GenBank/DDBJ databases">
        <authorList>
            <person name="Macas J."/>
            <person name="Novak P."/>
            <person name="Neumann P."/>
        </authorList>
    </citation>
    <scope>NUCLEOTIDE SEQUENCE</scope>
</reference>
<accession>A0AAV0CKI3</accession>
<name>A0AAV0CKI3_9ASTE</name>
<sequence>MRLRTETNEESLNDTQEFAKWILHLGDGPVITNQYGESEVEIPADLLIHDVENPIQSLVTFAYPDMLNNYINLSFFEDRAILAPTLEAVEKINSYILSLIPLKETEYLSSDSTCQADENYEL</sequence>
<dbReference type="EMBL" id="CAMAPF010000033">
    <property type="protein sequence ID" value="CAH9078861.1"/>
    <property type="molecule type" value="Genomic_DNA"/>
</dbReference>
<evidence type="ECO:0008006" key="3">
    <source>
        <dbReference type="Google" id="ProtNLM"/>
    </source>
</evidence>
<protein>
    <recommendedName>
        <fullName evidence="3">ATP-dependent DNA helicase</fullName>
    </recommendedName>
</protein>
<evidence type="ECO:0000313" key="1">
    <source>
        <dbReference type="EMBL" id="CAH9078861.1"/>
    </source>
</evidence>
<dbReference type="PANTHER" id="PTHR10492:SF101">
    <property type="entry name" value="ATP-DEPENDENT DNA HELICASE"/>
    <property type="match status" value="1"/>
</dbReference>
<proteinExistence type="predicted"/>
<gene>
    <name evidence="1" type="ORF">CEPIT_LOCUS6624</name>
</gene>
<comment type="caution">
    <text evidence="1">The sequence shown here is derived from an EMBL/GenBank/DDBJ whole genome shotgun (WGS) entry which is preliminary data.</text>
</comment>
<dbReference type="PANTHER" id="PTHR10492">
    <property type="match status" value="1"/>
</dbReference>
<dbReference type="AlphaFoldDB" id="A0AAV0CKI3"/>
<dbReference type="Proteomes" id="UP001152523">
    <property type="component" value="Unassembled WGS sequence"/>
</dbReference>
<feature type="non-terminal residue" evidence="1">
    <location>
        <position position="122"/>
    </location>
</feature>
<organism evidence="1 2">
    <name type="scientific">Cuscuta epithymum</name>
    <dbReference type="NCBI Taxonomy" id="186058"/>
    <lineage>
        <taxon>Eukaryota</taxon>
        <taxon>Viridiplantae</taxon>
        <taxon>Streptophyta</taxon>
        <taxon>Embryophyta</taxon>
        <taxon>Tracheophyta</taxon>
        <taxon>Spermatophyta</taxon>
        <taxon>Magnoliopsida</taxon>
        <taxon>eudicotyledons</taxon>
        <taxon>Gunneridae</taxon>
        <taxon>Pentapetalae</taxon>
        <taxon>asterids</taxon>
        <taxon>lamiids</taxon>
        <taxon>Solanales</taxon>
        <taxon>Convolvulaceae</taxon>
        <taxon>Cuscuteae</taxon>
        <taxon>Cuscuta</taxon>
        <taxon>Cuscuta subgen. Cuscuta</taxon>
    </lineage>
</organism>